<protein>
    <submittedName>
        <fullName evidence="3">Uncharacterized protein</fullName>
    </submittedName>
</protein>
<dbReference type="OMA" id="DWSTIEM"/>
<feature type="region of interest" description="Disordered" evidence="2">
    <location>
        <begin position="478"/>
        <end position="509"/>
    </location>
</feature>
<dbReference type="OrthoDB" id="2284849at2759"/>
<dbReference type="VEuPathDB" id="FungiDB:RO3G_04444"/>
<feature type="region of interest" description="Disordered" evidence="2">
    <location>
        <begin position="436"/>
        <end position="460"/>
    </location>
</feature>
<dbReference type="InParanoid" id="I1BU59"/>
<feature type="region of interest" description="Disordered" evidence="2">
    <location>
        <begin position="135"/>
        <end position="157"/>
    </location>
</feature>
<proteinExistence type="predicted"/>
<name>I1BU59_RHIO9</name>
<feature type="region of interest" description="Disordered" evidence="2">
    <location>
        <begin position="1"/>
        <end position="29"/>
    </location>
</feature>
<dbReference type="AlphaFoldDB" id="I1BU59"/>
<dbReference type="STRING" id="246409.I1BU59"/>
<evidence type="ECO:0000313" key="4">
    <source>
        <dbReference type="Proteomes" id="UP000009138"/>
    </source>
</evidence>
<keyword evidence="4" id="KW-1185">Reference proteome</keyword>
<sequence>MGLLGFKKSSRKQGPKPSPPHPIESSHAPFLLHQLDHSSPAIPKPSETSLMDDIMKELDSSSFSKQNLDANRSPIKRKQFTPLLNFDQSTTVPSLAATSSSPMVPYDIPVSPPISPPTATEPRIVSLKPLISSTNRQLLHSDDESDSDEEQASKQRYSVPLVNRYLMNRMRERHRQEVRKSVSSIGQEIPSALTSTSAMTPEKQRTVVQSHSFTTAHNAPRKRQQGQLVRSASAITNLAPVQTQSSMSTLSRRLPLASAPAFIRNSFSQLPVRTLSVTTEEKEEAVDSKKFQINRSVSAYPISPPTPSTQVQQELKRHEEEMKLKLEIQEMKRHQELQIQHEVQKQQQQIIAQQQQQLQQLQHQQQLFIKQQQYQQQQQQQQLLLQQQQIQKLQQQSSLEVGKVAATAATTAKPKSTYHSLYERGSSSNIHKCKQHDYHHHNSNHPCCNNNSSDEDHSSKATAISHMVSPMPLAFEMMKQQQPQKPQQEENEKNKDNNQPPSVNTEASIKSIRSSASIFVLKEEENKEESGLKTRIKLPIKLKRELENMQMGRSVYSLPDLSILSKETEEHDVHWDSIEVPKRTKKVEEPVAKEMMTAANTPPVYLYYLNDCHRNHNRHHHHHNHSKDHCHKDHVCHKKYAKKHSHHCPRSTSKYTLVEESVVGV</sequence>
<feature type="compositionally biased region" description="Basic and acidic residues" evidence="2">
    <location>
        <begin position="487"/>
        <end position="496"/>
    </location>
</feature>
<gene>
    <name evidence="3" type="ORF">RO3G_04444</name>
</gene>
<feature type="compositionally biased region" description="Low complexity" evidence="2">
    <location>
        <begin position="497"/>
        <end position="509"/>
    </location>
</feature>
<organism evidence="3 4">
    <name type="scientific">Rhizopus delemar (strain RA 99-880 / ATCC MYA-4621 / FGSC 9543 / NRRL 43880)</name>
    <name type="common">Mucormycosis agent</name>
    <name type="synonym">Rhizopus arrhizus var. delemar</name>
    <dbReference type="NCBI Taxonomy" id="246409"/>
    <lineage>
        <taxon>Eukaryota</taxon>
        <taxon>Fungi</taxon>
        <taxon>Fungi incertae sedis</taxon>
        <taxon>Mucoromycota</taxon>
        <taxon>Mucoromycotina</taxon>
        <taxon>Mucoromycetes</taxon>
        <taxon>Mucorales</taxon>
        <taxon>Mucorineae</taxon>
        <taxon>Rhizopodaceae</taxon>
        <taxon>Rhizopus</taxon>
    </lineage>
</organism>
<evidence type="ECO:0000313" key="3">
    <source>
        <dbReference type="EMBL" id="EIE79739.1"/>
    </source>
</evidence>
<dbReference type="eggNOG" id="ENOG502TA9E">
    <property type="taxonomic scope" value="Eukaryota"/>
</dbReference>
<evidence type="ECO:0000256" key="2">
    <source>
        <dbReference type="SAM" id="MobiDB-lite"/>
    </source>
</evidence>
<dbReference type="GeneID" id="93611415"/>
<keyword evidence="1" id="KW-0175">Coiled coil</keyword>
<evidence type="ECO:0000256" key="1">
    <source>
        <dbReference type="SAM" id="Coils"/>
    </source>
</evidence>
<dbReference type="Proteomes" id="UP000009138">
    <property type="component" value="Unassembled WGS sequence"/>
</dbReference>
<dbReference type="RefSeq" id="XP_067515135.1">
    <property type="nucleotide sequence ID" value="XM_067659034.1"/>
</dbReference>
<accession>I1BU59</accession>
<dbReference type="EMBL" id="CH476734">
    <property type="protein sequence ID" value="EIE79739.1"/>
    <property type="molecule type" value="Genomic_DNA"/>
</dbReference>
<reference evidence="3 4" key="1">
    <citation type="journal article" date="2009" name="PLoS Genet.">
        <title>Genomic analysis of the basal lineage fungus Rhizopus oryzae reveals a whole-genome duplication.</title>
        <authorList>
            <person name="Ma L.-J."/>
            <person name="Ibrahim A.S."/>
            <person name="Skory C."/>
            <person name="Grabherr M.G."/>
            <person name="Burger G."/>
            <person name="Butler M."/>
            <person name="Elias M."/>
            <person name="Idnurm A."/>
            <person name="Lang B.F."/>
            <person name="Sone T."/>
            <person name="Abe A."/>
            <person name="Calvo S.E."/>
            <person name="Corrochano L.M."/>
            <person name="Engels R."/>
            <person name="Fu J."/>
            <person name="Hansberg W."/>
            <person name="Kim J.-M."/>
            <person name="Kodira C.D."/>
            <person name="Koehrsen M.J."/>
            <person name="Liu B."/>
            <person name="Miranda-Saavedra D."/>
            <person name="O'Leary S."/>
            <person name="Ortiz-Castellanos L."/>
            <person name="Poulter R."/>
            <person name="Rodriguez-Romero J."/>
            <person name="Ruiz-Herrera J."/>
            <person name="Shen Y.-Q."/>
            <person name="Zeng Q."/>
            <person name="Galagan J."/>
            <person name="Birren B.W."/>
            <person name="Cuomo C.A."/>
            <person name="Wickes B.L."/>
        </authorList>
    </citation>
    <scope>NUCLEOTIDE SEQUENCE [LARGE SCALE GENOMIC DNA]</scope>
    <source>
        <strain evidence="4">RA 99-880 / ATCC MYA-4621 / FGSC 9543 / NRRL 43880</strain>
    </source>
</reference>
<feature type="coiled-coil region" evidence="1">
    <location>
        <begin position="344"/>
        <end position="396"/>
    </location>
</feature>